<name>A0A382H427_9ZZZZ</name>
<proteinExistence type="predicted"/>
<keyword evidence="1" id="KW-0472">Membrane</keyword>
<evidence type="ECO:0000313" key="2">
    <source>
        <dbReference type="EMBL" id="SVB81667.1"/>
    </source>
</evidence>
<keyword evidence="1" id="KW-1133">Transmembrane helix</keyword>
<dbReference type="AlphaFoldDB" id="A0A382H427"/>
<feature type="transmembrane region" description="Helical" evidence="1">
    <location>
        <begin position="56"/>
        <end position="80"/>
    </location>
</feature>
<gene>
    <name evidence="2" type="ORF">METZ01_LOCUS234521</name>
</gene>
<accession>A0A382H427</accession>
<evidence type="ECO:0000256" key="1">
    <source>
        <dbReference type="SAM" id="Phobius"/>
    </source>
</evidence>
<organism evidence="2">
    <name type="scientific">marine metagenome</name>
    <dbReference type="NCBI Taxonomy" id="408172"/>
    <lineage>
        <taxon>unclassified sequences</taxon>
        <taxon>metagenomes</taxon>
        <taxon>ecological metagenomes</taxon>
    </lineage>
</organism>
<keyword evidence="1" id="KW-0812">Transmembrane</keyword>
<sequence>MTGMKELDWIISGQGIHSWVKKQRDEMVNHLAEQAGHQAAVQFEPVIDRIVRYAQLAAWFGIAGFVVGLVALIGLIAVVIGQT</sequence>
<protein>
    <submittedName>
        <fullName evidence="2">Uncharacterized protein</fullName>
    </submittedName>
</protein>
<dbReference type="EMBL" id="UINC01058887">
    <property type="protein sequence ID" value="SVB81667.1"/>
    <property type="molecule type" value="Genomic_DNA"/>
</dbReference>
<reference evidence="2" key="1">
    <citation type="submission" date="2018-05" db="EMBL/GenBank/DDBJ databases">
        <authorList>
            <person name="Lanie J.A."/>
            <person name="Ng W.-L."/>
            <person name="Kazmierczak K.M."/>
            <person name="Andrzejewski T.M."/>
            <person name="Davidsen T.M."/>
            <person name="Wayne K.J."/>
            <person name="Tettelin H."/>
            <person name="Glass J.I."/>
            <person name="Rusch D."/>
            <person name="Podicherti R."/>
            <person name="Tsui H.-C.T."/>
            <person name="Winkler M.E."/>
        </authorList>
    </citation>
    <scope>NUCLEOTIDE SEQUENCE</scope>
</reference>